<organism evidence="5 6">
    <name type="scientific">Paenibacillus phytohabitans</name>
    <dbReference type="NCBI Taxonomy" id="2654978"/>
    <lineage>
        <taxon>Bacteria</taxon>
        <taxon>Bacillati</taxon>
        <taxon>Bacillota</taxon>
        <taxon>Bacilli</taxon>
        <taxon>Bacillales</taxon>
        <taxon>Paenibacillaceae</taxon>
        <taxon>Paenibacillus</taxon>
    </lineage>
</organism>
<dbReference type="NCBIfam" id="NF005589">
    <property type="entry name" value="PRK07314.1"/>
    <property type="match status" value="1"/>
</dbReference>
<reference evidence="5 6" key="1">
    <citation type="submission" date="2019-10" db="EMBL/GenBank/DDBJ databases">
        <title>Description of Paenibacillus terricola sp. nov.</title>
        <authorList>
            <person name="Carlier A."/>
            <person name="Qi S."/>
        </authorList>
    </citation>
    <scope>NUCLEOTIDE SEQUENCE [LARGE SCALE GENOMIC DNA]</scope>
    <source>
        <strain evidence="5 6">LMG 31459</strain>
    </source>
</reference>
<feature type="domain" description="Ketosynthase family 3 (KS3)" evidence="4">
    <location>
        <begin position="6"/>
        <end position="421"/>
    </location>
</feature>
<dbReference type="Proteomes" id="UP000596857">
    <property type="component" value="Unassembled WGS sequence"/>
</dbReference>
<dbReference type="InterPro" id="IPR014031">
    <property type="entry name" value="Ketoacyl_synth_C"/>
</dbReference>
<evidence type="ECO:0000256" key="2">
    <source>
        <dbReference type="ARBA" id="ARBA00022679"/>
    </source>
</evidence>
<protein>
    <submittedName>
        <fullName evidence="5">Beta-ketoacyl-ACP synthase II</fullName>
        <ecNumber evidence="5">2.3.1.179</ecNumber>
    </submittedName>
</protein>
<evidence type="ECO:0000313" key="5">
    <source>
        <dbReference type="EMBL" id="NOU80042.1"/>
    </source>
</evidence>
<dbReference type="PANTHER" id="PTHR11712:SF336">
    <property type="entry name" value="3-OXOACYL-[ACYL-CARRIER-PROTEIN] SYNTHASE, MITOCHONDRIAL"/>
    <property type="match status" value="1"/>
</dbReference>
<evidence type="ECO:0000313" key="6">
    <source>
        <dbReference type="Proteomes" id="UP000596857"/>
    </source>
</evidence>
<dbReference type="InterPro" id="IPR016039">
    <property type="entry name" value="Thiolase-like"/>
</dbReference>
<comment type="caution">
    <text evidence="5">The sequence shown here is derived from an EMBL/GenBank/DDBJ whole genome shotgun (WGS) entry which is preliminary data.</text>
</comment>
<dbReference type="CDD" id="cd00834">
    <property type="entry name" value="KAS_I_II"/>
    <property type="match status" value="1"/>
</dbReference>
<dbReference type="PANTHER" id="PTHR11712">
    <property type="entry name" value="POLYKETIDE SYNTHASE-RELATED"/>
    <property type="match status" value="1"/>
</dbReference>
<dbReference type="GO" id="GO:0004315">
    <property type="term" value="F:3-oxoacyl-[acyl-carrier-protein] synthase activity"/>
    <property type="evidence" value="ECO:0007669"/>
    <property type="project" value="UniProtKB-EC"/>
</dbReference>
<evidence type="ECO:0000256" key="1">
    <source>
        <dbReference type="ARBA" id="ARBA00008467"/>
    </source>
</evidence>
<gene>
    <name evidence="5" type="ORF">GC101_14295</name>
</gene>
<dbReference type="Pfam" id="PF00109">
    <property type="entry name" value="ketoacyl-synt"/>
    <property type="match status" value="1"/>
</dbReference>
<dbReference type="SMART" id="SM00825">
    <property type="entry name" value="PKS_KS"/>
    <property type="match status" value="1"/>
</dbReference>
<keyword evidence="6" id="KW-1185">Reference proteome</keyword>
<dbReference type="InterPro" id="IPR020841">
    <property type="entry name" value="PKS_Beta-ketoAc_synthase_dom"/>
</dbReference>
<dbReference type="Gene3D" id="3.40.47.10">
    <property type="match status" value="1"/>
</dbReference>
<dbReference type="InterPro" id="IPR000794">
    <property type="entry name" value="Beta-ketoacyl_synthase"/>
</dbReference>
<sequence length="440" mass="47450">MENVMGRRVVITGMGLLTPLGNTPENFWKNSLQCKVGYDSLQGYEHMALKSRVTGRIPDFEHLGRTADEAAREGMGRPGILAVNAAVRAVADAQLEFTKEMRERSGVCIANAIADTPFSEQTFLQVTEGGQGPIAQGLRQDDLYRKGMFSYIAFDVAHEFGLQGEALVMSTGCTGGIDAVGYGYESIAAGEHDIMICGAAEAPISSMTIASFDAIGALTSKFNDDPKRASRPFERNRSGFVLSEGCAVVVMEELEHALRRQARIYGEVTGFSSTNNAYHMTDLPQNGEALSLTMNEALENAGIEAGEVQYINAHGSSTPQNDAFETAAYKRTFGELAYSIPISSTKSMVGHPLSAASAIEIVHCLLALNEGYIPPTANLDEPDPACDLNYVPGQALKRDLYHILTNASGFSGIHSAMILAKSEFCNMTGKLQTEQWMCSP</sequence>
<dbReference type="SUPFAM" id="SSF53901">
    <property type="entry name" value="Thiolase-like"/>
    <property type="match status" value="2"/>
</dbReference>
<dbReference type="Pfam" id="PF02801">
    <property type="entry name" value="Ketoacyl-synt_C"/>
    <property type="match status" value="1"/>
</dbReference>
<dbReference type="PROSITE" id="PS52004">
    <property type="entry name" value="KS3_2"/>
    <property type="match status" value="1"/>
</dbReference>
<evidence type="ECO:0000259" key="4">
    <source>
        <dbReference type="PROSITE" id="PS52004"/>
    </source>
</evidence>
<proteinExistence type="inferred from homology"/>
<dbReference type="EC" id="2.3.1.179" evidence="5"/>
<keyword evidence="5" id="KW-0012">Acyltransferase</keyword>
<evidence type="ECO:0000256" key="3">
    <source>
        <dbReference type="RuleBase" id="RU003694"/>
    </source>
</evidence>
<name>A0ABX1YGB2_9BACL</name>
<comment type="similarity">
    <text evidence="1 3">Belongs to the thiolase-like superfamily. Beta-ketoacyl-ACP synthases family.</text>
</comment>
<accession>A0ABX1YGB2</accession>
<keyword evidence="2 3" id="KW-0808">Transferase</keyword>
<dbReference type="InterPro" id="IPR014030">
    <property type="entry name" value="Ketoacyl_synth_N"/>
</dbReference>
<dbReference type="EMBL" id="WHOB01000039">
    <property type="protein sequence ID" value="NOU80042.1"/>
    <property type="molecule type" value="Genomic_DNA"/>
</dbReference>
<dbReference type="RefSeq" id="WP_171717784.1">
    <property type="nucleotide sequence ID" value="NZ_WHOB01000039.1"/>
</dbReference>